<dbReference type="InterPro" id="IPR003488">
    <property type="entry name" value="DprA"/>
</dbReference>
<evidence type="ECO:0000259" key="2">
    <source>
        <dbReference type="Pfam" id="PF02481"/>
    </source>
</evidence>
<dbReference type="SUPFAM" id="SSF102405">
    <property type="entry name" value="MCP/YpsA-like"/>
    <property type="match status" value="1"/>
</dbReference>
<feature type="domain" description="Smf/DprA SLOG" evidence="2">
    <location>
        <begin position="28"/>
        <end position="241"/>
    </location>
</feature>
<dbReference type="Pfam" id="PF02481">
    <property type="entry name" value="DNA_processg_A"/>
    <property type="match status" value="1"/>
</dbReference>
<dbReference type="NCBIfam" id="TIGR00732">
    <property type="entry name" value="dprA"/>
    <property type="match status" value="1"/>
</dbReference>
<dbReference type="Gene3D" id="3.40.50.450">
    <property type="match status" value="1"/>
</dbReference>
<dbReference type="eggNOG" id="COG0758">
    <property type="taxonomic scope" value="Bacteria"/>
</dbReference>
<dbReference type="GO" id="GO:0009294">
    <property type="term" value="P:DNA-mediated transformation"/>
    <property type="evidence" value="ECO:0007669"/>
    <property type="project" value="InterPro"/>
</dbReference>
<organism evidence="3 4">
    <name type="scientific">Renibacterium salmoninarum (strain ATCC 33209 / DSM 20767 / JCM 11484 / NBRC 15589 / NCIMB 2235)</name>
    <dbReference type="NCBI Taxonomy" id="288705"/>
    <lineage>
        <taxon>Bacteria</taxon>
        <taxon>Bacillati</taxon>
        <taxon>Actinomycetota</taxon>
        <taxon>Actinomycetes</taxon>
        <taxon>Micrococcales</taxon>
        <taxon>Micrococcaceae</taxon>
        <taxon>Renibacterium</taxon>
    </lineage>
</organism>
<keyword evidence="4" id="KW-1185">Reference proteome</keyword>
<name>A9WP58_RENSM</name>
<dbReference type="EMBL" id="CP000910">
    <property type="protein sequence ID" value="ABY22833.1"/>
    <property type="molecule type" value="Genomic_DNA"/>
</dbReference>
<dbReference type="PANTHER" id="PTHR43022">
    <property type="entry name" value="PROTEIN SMF"/>
    <property type="match status" value="1"/>
</dbReference>
<evidence type="ECO:0000313" key="3">
    <source>
        <dbReference type="EMBL" id="ABY22833.1"/>
    </source>
</evidence>
<proteinExistence type="inferred from homology"/>
<dbReference type="KEGG" id="rsa:RSal33209_1095"/>
<reference evidence="4" key="1">
    <citation type="journal article" date="2008" name="J. Bacteriol.">
        <title>Genome sequence of the fish pathogen Renibacterium salmoninarum suggests reductive evolution away from an environmental Arthrobacter ancestor.</title>
        <authorList>
            <person name="Wiens G.D."/>
            <person name="Rockey D.D."/>
            <person name="Wu Z."/>
            <person name="Chang J."/>
            <person name="Levy R."/>
            <person name="Crane S."/>
            <person name="Chen D.S."/>
            <person name="Capri G.R."/>
            <person name="Burnett J.R."/>
            <person name="Sudheesh P.S."/>
            <person name="Schipma M.J."/>
            <person name="Burd H."/>
            <person name="Bhattacharyya A."/>
            <person name="Rhodes L.D."/>
            <person name="Kaul R."/>
            <person name="Strom M.S."/>
        </authorList>
    </citation>
    <scope>NUCLEOTIDE SEQUENCE [LARGE SCALE GENOMIC DNA]</scope>
    <source>
        <strain evidence="4">ATCC 33209 / DSM 20767 / JCM 11484 / NBRC 15589 / NCIMB 2235</strain>
    </source>
</reference>
<accession>A9WP58</accession>
<gene>
    <name evidence="3" type="ordered locus">RSal33209_1095</name>
</gene>
<protein>
    <submittedName>
        <fullName evidence="3">SMF family protein</fullName>
    </submittedName>
</protein>
<dbReference type="STRING" id="288705.RSal33209_1095"/>
<comment type="similarity">
    <text evidence="1">Belongs to the DprA/Smf family.</text>
</comment>
<evidence type="ECO:0000313" key="4">
    <source>
        <dbReference type="Proteomes" id="UP000002007"/>
    </source>
</evidence>
<dbReference type="InterPro" id="IPR057666">
    <property type="entry name" value="DrpA_SLOG"/>
</dbReference>
<dbReference type="Proteomes" id="UP000002007">
    <property type="component" value="Chromosome"/>
</dbReference>
<evidence type="ECO:0000256" key="1">
    <source>
        <dbReference type="ARBA" id="ARBA00006525"/>
    </source>
</evidence>
<dbReference type="PANTHER" id="PTHR43022:SF1">
    <property type="entry name" value="PROTEIN SMF"/>
    <property type="match status" value="1"/>
</dbReference>
<sequence length="323" mass="33726">MKRWSPRLPQVAAERDLTTMASIGGGLLIPEDAAWPAGLKDLGLAAPIGLWFRGTSGLPALSDCVAVVGSRDSTAYGNAVVADIAHGLAVRRKTVLSGGAYGIDAAANRAALTAKSAESVATIAVMAGGLDRFYPAGNELLLREISQSGLLLAEVPPGCNPTRYRFLQRNRLIAALSSATVVVEARWRSGALNTAHHAAEMGRHVAAVPGSVYSANSAGCHRLLREGAAVCVSDAAEICELISPSGVLSPMHIPDRAEHDGLPAEDLLLLDALPVRRGSSVEKLAGVAGLDEASVRAGLGRLELLELAKRSENGWLRRRPSST</sequence>
<dbReference type="HOGENOM" id="CLU_029601_2_3_11"/>
<dbReference type="AlphaFoldDB" id="A9WP58"/>